<evidence type="ECO:0000313" key="1">
    <source>
        <dbReference type="EMBL" id="EGI70905.1"/>
    </source>
</evidence>
<reference evidence="1" key="1">
    <citation type="submission" date="2011-02" db="EMBL/GenBank/DDBJ databases">
        <title>The genome of the leaf-cutting ant Acromyrmex echinatior suggests key adaptations to social evolution and fungus farming.</title>
        <authorList>
            <person name="Nygaard S."/>
            <person name="Zhang G."/>
        </authorList>
    </citation>
    <scope>NUCLEOTIDE SEQUENCE</scope>
</reference>
<dbReference type="AlphaFoldDB" id="F4W4L0"/>
<sequence>MKIGKRVEKQKERKVPTVLGGETRGARYFDFHGQDITAASLRLKLSDDTRHIKPKMVWALIYEAVNVSDKIQPSVLLRPFSAILENVDFSPPKHFSSLLLLT</sequence>
<gene>
    <name evidence="1" type="ORF">G5I_00331</name>
</gene>
<accession>F4W4L0</accession>
<evidence type="ECO:0000313" key="2">
    <source>
        <dbReference type="Proteomes" id="UP000007755"/>
    </source>
</evidence>
<dbReference type="InParanoid" id="F4W4L0"/>
<name>F4W4L0_ACREC</name>
<proteinExistence type="predicted"/>
<dbReference type="EMBL" id="GL887532">
    <property type="protein sequence ID" value="EGI70905.1"/>
    <property type="molecule type" value="Genomic_DNA"/>
</dbReference>
<organism evidence="2">
    <name type="scientific">Acromyrmex echinatior</name>
    <name type="common">Panamanian leafcutter ant</name>
    <name type="synonym">Acromyrmex octospinosus echinatior</name>
    <dbReference type="NCBI Taxonomy" id="103372"/>
    <lineage>
        <taxon>Eukaryota</taxon>
        <taxon>Metazoa</taxon>
        <taxon>Ecdysozoa</taxon>
        <taxon>Arthropoda</taxon>
        <taxon>Hexapoda</taxon>
        <taxon>Insecta</taxon>
        <taxon>Pterygota</taxon>
        <taxon>Neoptera</taxon>
        <taxon>Endopterygota</taxon>
        <taxon>Hymenoptera</taxon>
        <taxon>Apocrita</taxon>
        <taxon>Aculeata</taxon>
        <taxon>Formicoidea</taxon>
        <taxon>Formicidae</taxon>
        <taxon>Myrmicinae</taxon>
        <taxon>Acromyrmex</taxon>
    </lineage>
</organism>
<keyword evidence="2" id="KW-1185">Reference proteome</keyword>
<protein>
    <submittedName>
        <fullName evidence="1">Uncharacterized protein</fullName>
    </submittedName>
</protein>
<dbReference type="Proteomes" id="UP000007755">
    <property type="component" value="Unassembled WGS sequence"/>
</dbReference>